<accession>A0A0L0F3R5</accession>
<dbReference type="RefSeq" id="XP_014145146.1">
    <property type="nucleotide sequence ID" value="XM_014289671.1"/>
</dbReference>
<dbReference type="AlphaFoldDB" id="A0A0L0F3R5"/>
<gene>
    <name evidence="2" type="ORF">SARC_16219</name>
</gene>
<name>A0A0L0F3R5_9EUKA</name>
<feature type="non-terminal residue" evidence="2">
    <location>
        <position position="139"/>
    </location>
</feature>
<dbReference type="GeneID" id="25916723"/>
<evidence type="ECO:0000313" key="3">
    <source>
        <dbReference type="Proteomes" id="UP000054560"/>
    </source>
</evidence>
<keyword evidence="1" id="KW-0732">Signal</keyword>
<protein>
    <submittedName>
        <fullName evidence="2">Uncharacterized protein</fullName>
    </submittedName>
</protein>
<keyword evidence="3" id="KW-1185">Reference proteome</keyword>
<sequence>MRFSKYRTLVLFLAILAIYKLWGRGDSTDLEDVRVEDDGHVDIGRKNGQDESVYQKRSGENRVVRSDKSRWVDTDPLQPFAGTDVVVYHPSATDEVFLQGFNIALKQTGLTYSWAPKDRSFSEQLFSLDRSMDSLLKVS</sequence>
<feature type="chain" id="PRO_5005538546" evidence="1">
    <location>
        <begin position="24"/>
        <end position="139"/>
    </location>
</feature>
<reference evidence="2 3" key="1">
    <citation type="submission" date="2011-02" db="EMBL/GenBank/DDBJ databases">
        <title>The Genome Sequence of Sphaeroforma arctica JP610.</title>
        <authorList>
            <consortium name="The Broad Institute Genome Sequencing Platform"/>
            <person name="Russ C."/>
            <person name="Cuomo C."/>
            <person name="Young S.K."/>
            <person name="Zeng Q."/>
            <person name="Gargeya S."/>
            <person name="Alvarado L."/>
            <person name="Berlin A."/>
            <person name="Chapman S.B."/>
            <person name="Chen Z."/>
            <person name="Freedman E."/>
            <person name="Gellesch M."/>
            <person name="Goldberg J."/>
            <person name="Griggs A."/>
            <person name="Gujja S."/>
            <person name="Heilman E."/>
            <person name="Heiman D."/>
            <person name="Howarth C."/>
            <person name="Mehta T."/>
            <person name="Neiman D."/>
            <person name="Pearson M."/>
            <person name="Roberts A."/>
            <person name="Saif S."/>
            <person name="Shea T."/>
            <person name="Shenoy N."/>
            <person name="Sisk P."/>
            <person name="Stolte C."/>
            <person name="Sykes S."/>
            <person name="White J."/>
            <person name="Yandava C."/>
            <person name="Burger G."/>
            <person name="Gray M.W."/>
            <person name="Holland P.W.H."/>
            <person name="King N."/>
            <person name="Lang F.B.F."/>
            <person name="Roger A.J."/>
            <person name="Ruiz-Trillo I."/>
            <person name="Haas B."/>
            <person name="Nusbaum C."/>
            <person name="Birren B."/>
        </authorList>
    </citation>
    <scope>NUCLEOTIDE SEQUENCE [LARGE SCALE GENOMIC DNA]</scope>
    <source>
        <strain evidence="2 3">JP610</strain>
    </source>
</reference>
<dbReference type="Proteomes" id="UP000054560">
    <property type="component" value="Unassembled WGS sequence"/>
</dbReference>
<evidence type="ECO:0000256" key="1">
    <source>
        <dbReference type="SAM" id="SignalP"/>
    </source>
</evidence>
<organism evidence="2 3">
    <name type="scientific">Sphaeroforma arctica JP610</name>
    <dbReference type="NCBI Taxonomy" id="667725"/>
    <lineage>
        <taxon>Eukaryota</taxon>
        <taxon>Ichthyosporea</taxon>
        <taxon>Ichthyophonida</taxon>
        <taxon>Sphaeroforma</taxon>
    </lineage>
</organism>
<evidence type="ECO:0000313" key="2">
    <source>
        <dbReference type="EMBL" id="KNC71244.1"/>
    </source>
</evidence>
<dbReference type="EMBL" id="KQ249195">
    <property type="protein sequence ID" value="KNC71244.1"/>
    <property type="molecule type" value="Genomic_DNA"/>
</dbReference>
<feature type="signal peptide" evidence="1">
    <location>
        <begin position="1"/>
        <end position="23"/>
    </location>
</feature>
<proteinExistence type="predicted"/>